<evidence type="ECO:0000256" key="2">
    <source>
        <dbReference type="SAM" id="MobiDB-lite"/>
    </source>
</evidence>
<keyword evidence="3" id="KW-0503">Monooxygenase</keyword>
<dbReference type="InterPro" id="IPR036188">
    <property type="entry name" value="FAD/NAD-bd_sf"/>
</dbReference>
<sequence length="512" mass="56160">MTSVIIIGAGFGGMGVAIELLEHGSADLLILERAAEVGGVWRDNAYPAAGVDTPSPLYSYSFAPKTDWTFRFAMRDEIFGYAQDVAERYGLRERIRFGSDVVSANWDEHGLQWSVTTADGAEFRADVVVSAVGQLSQPAMPAIDGIDEFDGTSVHSARWDPDIEIADRRVAVIGTGASAAQLIPGIAPDVGELTVFQRHAPWVFRKMDVEYPRWRKAAFKYLRGFQLGERLFFFAMLDTASLGLVDVPAVRRPLAWLSRRHLRRQVPDPRLREKVTPDYEVGCKRVVFSDAYLPALGRDNVSVVTEAIDAVVPQGVRTADGTVHEVDVIVYATGFRATDFLWSIAVTGRGGRTLADVWDASGGATGYLGMAVPNFPNLFMVVGPNTSLSAGSLIYVIESQARYIRQAVELIGREPGRALEVSESAATAFDDEMQQKLRRSVLSRCASWYRHPNGRVTSSWPDAVFAYRRRTRRLDPSAFTFVSSVRGTETPDDPESVDSTGSVSAPGGEPIR</sequence>
<accession>M0QKD3</accession>
<comment type="caution">
    <text evidence="3">The sequence shown here is derived from an EMBL/GenBank/DDBJ whole genome shotgun (WGS) entry which is preliminary data.</text>
</comment>
<dbReference type="InterPro" id="IPR000960">
    <property type="entry name" value="Flavin_mOase"/>
</dbReference>
<dbReference type="GO" id="GO:0050661">
    <property type="term" value="F:NADP binding"/>
    <property type="evidence" value="ECO:0007669"/>
    <property type="project" value="InterPro"/>
</dbReference>
<dbReference type="STRING" id="1223545.GS4_11_01350"/>
<organism evidence="3 4">
    <name type="scientific">Gordonia soli NBRC 108243</name>
    <dbReference type="NCBI Taxonomy" id="1223545"/>
    <lineage>
        <taxon>Bacteria</taxon>
        <taxon>Bacillati</taxon>
        <taxon>Actinomycetota</taxon>
        <taxon>Actinomycetes</taxon>
        <taxon>Mycobacteriales</taxon>
        <taxon>Gordoniaceae</taxon>
        <taxon>Gordonia</taxon>
    </lineage>
</organism>
<keyword evidence="1" id="KW-0560">Oxidoreductase</keyword>
<dbReference type="RefSeq" id="WP_007619512.1">
    <property type="nucleotide sequence ID" value="NZ_BANX01000011.1"/>
</dbReference>
<proteinExistence type="predicted"/>
<dbReference type="Gene3D" id="3.50.50.60">
    <property type="entry name" value="FAD/NAD(P)-binding domain"/>
    <property type="match status" value="2"/>
</dbReference>
<dbReference type="eggNOG" id="COG2072">
    <property type="taxonomic scope" value="Bacteria"/>
</dbReference>
<dbReference type="InterPro" id="IPR051209">
    <property type="entry name" value="FAD-bind_Monooxygenase_sf"/>
</dbReference>
<dbReference type="EMBL" id="BANX01000011">
    <property type="protein sequence ID" value="GAC67867.1"/>
    <property type="molecule type" value="Genomic_DNA"/>
</dbReference>
<gene>
    <name evidence="3" type="ORF">GS4_11_01350</name>
</gene>
<dbReference type="SUPFAM" id="SSF51905">
    <property type="entry name" value="FAD/NAD(P)-binding domain"/>
    <property type="match status" value="2"/>
</dbReference>
<dbReference type="Proteomes" id="UP000011666">
    <property type="component" value="Unassembled WGS sequence"/>
</dbReference>
<dbReference type="PRINTS" id="PR00370">
    <property type="entry name" value="FMOXYGENASE"/>
</dbReference>
<reference evidence="3 4" key="1">
    <citation type="submission" date="2013-01" db="EMBL/GenBank/DDBJ databases">
        <title>Whole genome shotgun sequence of Gordonia soli NBRC 108243.</title>
        <authorList>
            <person name="Isaki-Nakamura S."/>
            <person name="Hosoyama A."/>
            <person name="Tsuchikane K."/>
            <person name="Ando Y."/>
            <person name="Baba S."/>
            <person name="Ohji S."/>
            <person name="Hamada M."/>
            <person name="Tamura T."/>
            <person name="Yamazoe A."/>
            <person name="Yamazaki S."/>
            <person name="Fujita N."/>
        </authorList>
    </citation>
    <scope>NUCLEOTIDE SEQUENCE [LARGE SCALE GENOMIC DNA]</scope>
    <source>
        <strain evidence="3 4">NBRC 108243</strain>
    </source>
</reference>
<protein>
    <submittedName>
        <fullName evidence="3">Putative flavin-containing monooxygenase</fullName>
    </submittedName>
</protein>
<dbReference type="PANTHER" id="PTHR42877">
    <property type="entry name" value="L-ORNITHINE N(5)-MONOOXYGENASE-RELATED"/>
    <property type="match status" value="1"/>
</dbReference>
<name>M0QKD3_9ACTN</name>
<evidence type="ECO:0000313" key="4">
    <source>
        <dbReference type="Proteomes" id="UP000011666"/>
    </source>
</evidence>
<evidence type="ECO:0000256" key="1">
    <source>
        <dbReference type="ARBA" id="ARBA00023002"/>
    </source>
</evidence>
<feature type="region of interest" description="Disordered" evidence="2">
    <location>
        <begin position="484"/>
        <end position="512"/>
    </location>
</feature>
<dbReference type="AlphaFoldDB" id="M0QKD3"/>
<dbReference type="GO" id="GO:0004497">
    <property type="term" value="F:monooxygenase activity"/>
    <property type="evidence" value="ECO:0007669"/>
    <property type="project" value="UniProtKB-KW"/>
</dbReference>
<dbReference type="OrthoDB" id="5168853at2"/>
<evidence type="ECO:0000313" key="3">
    <source>
        <dbReference type="EMBL" id="GAC67867.1"/>
    </source>
</evidence>
<dbReference type="PANTHER" id="PTHR42877:SF4">
    <property type="entry name" value="FAD_NAD(P)-BINDING DOMAIN-CONTAINING PROTEIN-RELATED"/>
    <property type="match status" value="1"/>
</dbReference>
<dbReference type="Pfam" id="PF13738">
    <property type="entry name" value="Pyr_redox_3"/>
    <property type="match status" value="1"/>
</dbReference>
<keyword evidence="4" id="KW-1185">Reference proteome</keyword>
<dbReference type="GO" id="GO:0050660">
    <property type="term" value="F:flavin adenine dinucleotide binding"/>
    <property type="evidence" value="ECO:0007669"/>
    <property type="project" value="InterPro"/>
</dbReference>